<feature type="non-terminal residue" evidence="1">
    <location>
        <position position="1"/>
    </location>
</feature>
<dbReference type="EMBL" id="LAZR01040381">
    <property type="protein sequence ID" value="KKL14624.1"/>
    <property type="molecule type" value="Genomic_DNA"/>
</dbReference>
<dbReference type="AlphaFoldDB" id="A0A0F9AYA7"/>
<sequence>EARWFRPEDIPWDELAYETTNWALRDWLKGRRDTGRKRA</sequence>
<dbReference type="Gene3D" id="3.90.79.10">
    <property type="entry name" value="Nucleoside Triphosphate Pyrophosphohydrolase"/>
    <property type="match status" value="1"/>
</dbReference>
<name>A0A0F9AYA7_9ZZZZ</name>
<reference evidence="1" key="1">
    <citation type="journal article" date="2015" name="Nature">
        <title>Complex archaea that bridge the gap between prokaryotes and eukaryotes.</title>
        <authorList>
            <person name="Spang A."/>
            <person name="Saw J.H."/>
            <person name="Jorgensen S.L."/>
            <person name="Zaremba-Niedzwiedzka K."/>
            <person name="Martijn J."/>
            <person name="Lind A.E."/>
            <person name="van Eijk R."/>
            <person name="Schleper C."/>
            <person name="Guy L."/>
            <person name="Ettema T.J."/>
        </authorList>
    </citation>
    <scope>NUCLEOTIDE SEQUENCE</scope>
</reference>
<organism evidence="1">
    <name type="scientific">marine sediment metagenome</name>
    <dbReference type="NCBI Taxonomy" id="412755"/>
    <lineage>
        <taxon>unclassified sequences</taxon>
        <taxon>metagenomes</taxon>
        <taxon>ecological metagenomes</taxon>
    </lineage>
</organism>
<protein>
    <recommendedName>
        <fullName evidence="2">Nudix hydrolase domain-containing protein</fullName>
    </recommendedName>
</protein>
<evidence type="ECO:0000313" key="1">
    <source>
        <dbReference type="EMBL" id="KKL14624.1"/>
    </source>
</evidence>
<evidence type="ECO:0008006" key="2">
    <source>
        <dbReference type="Google" id="ProtNLM"/>
    </source>
</evidence>
<proteinExistence type="predicted"/>
<gene>
    <name evidence="1" type="ORF">LCGC14_2513800</name>
</gene>
<comment type="caution">
    <text evidence="1">The sequence shown here is derived from an EMBL/GenBank/DDBJ whole genome shotgun (WGS) entry which is preliminary data.</text>
</comment>
<accession>A0A0F9AYA7</accession>